<dbReference type="PANTHER" id="PTHR13947">
    <property type="entry name" value="GNAT FAMILY N-ACETYLTRANSFERASE"/>
    <property type="match status" value="1"/>
</dbReference>
<evidence type="ECO:0000313" key="4">
    <source>
        <dbReference type="Proteomes" id="UP000249008"/>
    </source>
</evidence>
<dbReference type="Gene3D" id="3.40.630.30">
    <property type="match status" value="1"/>
</dbReference>
<sequence>MNFIIREYKNEDLDFIVEKHWDIYSTEYGYVKRSFYDYVKKTLEDFLAVTKFEREKIWIAEAEGKPIGAIALIIPDSDKPWEGQLRWFIVEKEYRKYGIGRALMDKLLEFAEKCEYKHIFLWTASNLGRALSFYNHQGFYETDRFLETEWCDEPIYEIKLEKDI</sequence>
<accession>A0AAX1TU18</accession>
<dbReference type="GO" id="GO:0008080">
    <property type="term" value="F:N-acetyltransferase activity"/>
    <property type="evidence" value="ECO:0007669"/>
    <property type="project" value="InterPro"/>
</dbReference>
<dbReference type="AlphaFoldDB" id="A0AAX1TU18"/>
<dbReference type="Proteomes" id="UP000249008">
    <property type="component" value="Chromosome 1"/>
</dbReference>
<protein>
    <submittedName>
        <fullName evidence="3">Acetyltransferase</fullName>
    </submittedName>
</protein>
<evidence type="ECO:0000313" key="3">
    <source>
        <dbReference type="EMBL" id="SQI99524.1"/>
    </source>
</evidence>
<dbReference type="SUPFAM" id="SSF55729">
    <property type="entry name" value="Acyl-CoA N-acyltransferases (Nat)"/>
    <property type="match status" value="1"/>
</dbReference>
<dbReference type="InterPro" id="IPR050769">
    <property type="entry name" value="NAT_camello-type"/>
</dbReference>
<name>A0AAX1TU18_9FUSO</name>
<dbReference type="KEGG" id="ful:C4N20_08090"/>
<dbReference type="CDD" id="cd04301">
    <property type="entry name" value="NAT_SF"/>
    <property type="match status" value="1"/>
</dbReference>
<dbReference type="PANTHER" id="PTHR13947:SF37">
    <property type="entry name" value="LD18367P"/>
    <property type="match status" value="1"/>
</dbReference>
<dbReference type="EMBL" id="LS483487">
    <property type="protein sequence ID" value="SQI99524.1"/>
    <property type="molecule type" value="Genomic_DNA"/>
</dbReference>
<reference evidence="3 4" key="1">
    <citation type="submission" date="2018-06" db="EMBL/GenBank/DDBJ databases">
        <authorList>
            <consortium name="Pathogen Informatics"/>
            <person name="Doyle S."/>
        </authorList>
    </citation>
    <scope>NUCLEOTIDE SEQUENCE [LARGE SCALE GENOMIC DNA]</scope>
    <source>
        <strain evidence="3 4">NCTC12112</strain>
    </source>
</reference>
<dbReference type="InterPro" id="IPR016181">
    <property type="entry name" value="Acyl_CoA_acyltransferase"/>
</dbReference>
<keyword evidence="1" id="KW-0808">Transferase</keyword>
<gene>
    <name evidence="3" type="ORF">NCTC12112_00167</name>
</gene>
<dbReference type="RefSeq" id="WP_005978879.1">
    <property type="nucleotide sequence ID" value="NZ_BAABXY010000001.1"/>
</dbReference>
<organism evidence="3 4">
    <name type="scientific">Fusobacterium ulcerans</name>
    <dbReference type="NCBI Taxonomy" id="861"/>
    <lineage>
        <taxon>Bacteria</taxon>
        <taxon>Fusobacteriati</taxon>
        <taxon>Fusobacteriota</taxon>
        <taxon>Fusobacteriia</taxon>
        <taxon>Fusobacteriales</taxon>
        <taxon>Fusobacteriaceae</taxon>
        <taxon>Fusobacterium</taxon>
    </lineage>
</organism>
<dbReference type="PROSITE" id="PS51186">
    <property type="entry name" value="GNAT"/>
    <property type="match status" value="1"/>
</dbReference>
<evidence type="ECO:0000259" key="2">
    <source>
        <dbReference type="PROSITE" id="PS51186"/>
    </source>
</evidence>
<dbReference type="Pfam" id="PF00583">
    <property type="entry name" value="Acetyltransf_1"/>
    <property type="match status" value="1"/>
</dbReference>
<proteinExistence type="predicted"/>
<dbReference type="InterPro" id="IPR000182">
    <property type="entry name" value="GNAT_dom"/>
</dbReference>
<feature type="domain" description="N-acetyltransferase" evidence="2">
    <location>
        <begin position="3"/>
        <end position="161"/>
    </location>
</feature>
<dbReference type="GeneID" id="78454766"/>
<evidence type="ECO:0000256" key="1">
    <source>
        <dbReference type="ARBA" id="ARBA00022679"/>
    </source>
</evidence>